<dbReference type="Pfam" id="PF07730">
    <property type="entry name" value="HisKA_3"/>
    <property type="match status" value="1"/>
</dbReference>
<dbReference type="PANTHER" id="PTHR24421">
    <property type="entry name" value="NITRATE/NITRITE SENSOR PROTEIN NARX-RELATED"/>
    <property type="match status" value="1"/>
</dbReference>
<dbReference type="PROSITE" id="PS50109">
    <property type="entry name" value="HIS_KIN"/>
    <property type="match status" value="1"/>
</dbReference>
<organism evidence="11 12">
    <name type="scientific">Nitrospira defluvii</name>
    <dbReference type="NCBI Taxonomy" id="330214"/>
    <lineage>
        <taxon>Bacteria</taxon>
        <taxon>Pseudomonadati</taxon>
        <taxon>Nitrospirota</taxon>
        <taxon>Nitrospiria</taxon>
        <taxon>Nitrospirales</taxon>
        <taxon>Nitrospiraceae</taxon>
        <taxon>Nitrospira</taxon>
    </lineage>
</organism>
<evidence type="ECO:0000256" key="8">
    <source>
        <dbReference type="ARBA" id="ARBA00023012"/>
    </source>
</evidence>
<dbReference type="InterPro" id="IPR036890">
    <property type="entry name" value="HATPase_C_sf"/>
</dbReference>
<evidence type="ECO:0000256" key="7">
    <source>
        <dbReference type="ARBA" id="ARBA00022840"/>
    </source>
</evidence>
<feature type="transmembrane region" description="Helical" evidence="9">
    <location>
        <begin position="93"/>
        <end position="111"/>
    </location>
</feature>
<gene>
    <name evidence="11" type="ORF">NSPZN2_10138</name>
</gene>
<keyword evidence="5" id="KW-0547">Nucleotide-binding</keyword>
<accession>A0ABM8QCF4</accession>
<dbReference type="InterPro" id="IPR003594">
    <property type="entry name" value="HATPase_dom"/>
</dbReference>
<dbReference type="GO" id="GO:0016301">
    <property type="term" value="F:kinase activity"/>
    <property type="evidence" value="ECO:0007669"/>
    <property type="project" value="UniProtKB-KW"/>
</dbReference>
<dbReference type="EMBL" id="CAJNBJ010000001">
    <property type="protein sequence ID" value="CAE6689328.1"/>
    <property type="molecule type" value="Genomic_DNA"/>
</dbReference>
<keyword evidence="8" id="KW-0902">Two-component regulatory system</keyword>
<dbReference type="EC" id="2.7.13.3" evidence="2"/>
<keyword evidence="6 11" id="KW-0418">Kinase</keyword>
<evidence type="ECO:0000256" key="6">
    <source>
        <dbReference type="ARBA" id="ARBA00022777"/>
    </source>
</evidence>
<evidence type="ECO:0000259" key="10">
    <source>
        <dbReference type="PROSITE" id="PS50109"/>
    </source>
</evidence>
<evidence type="ECO:0000256" key="5">
    <source>
        <dbReference type="ARBA" id="ARBA00022741"/>
    </source>
</evidence>
<dbReference type="InterPro" id="IPR005467">
    <property type="entry name" value="His_kinase_dom"/>
</dbReference>
<evidence type="ECO:0000313" key="12">
    <source>
        <dbReference type="Proteomes" id="UP000675880"/>
    </source>
</evidence>
<dbReference type="InterPro" id="IPR050482">
    <property type="entry name" value="Sensor_HK_TwoCompSys"/>
</dbReference>
<dbReference type="Pfam" id="PF02518">
    <property type="entry name" value="HATPase_c"/>
    <property type="match status" value="1"/>
</dbReference>
<dbReference type="SUPFAM" id="SSF55874">
    <property type="entry name" value="ATPase domain of HSP90 chaperone/DNA topoisomerase II/histidine kinase"/>
    <property type="match status" value="1"/>
</dbReference>
<keyword evidence="4" id="KW-0808">Transferase</keyword>
<evidence type="ECO:0000256" key="2">
    <source>
        <dbReference type="ARBA" id="ARBA00012438"/>
    </source>
</evidence>
<reference evidence="11 12" key="1">
    <citation type="submission" date="2021-02" db="EMBL/GenBank/DDBJ databases">
        <authorList>
            <person name="Han P."/>
        </authorList>
    </citation>
    <scope>NUCLEOTIDE SEQUENCE [LARGE SCALE GENOMIC DNA]</scope>
    <source>
        <strain evidence="11">Candidatus Nitrospira sp. ZN2</strain>
    </source>
</reference>
<keyword evidence="9" id="KW-0472">Membrane</keyword>
<keyword evidence="12" id="KW-1185">Reference proteome</keyword>
<dbReference type="SMART" id="SM00387">
    <property type="entry name" value="HATPase_c"/>
    <property type="match status" value="1"/>
</dbReference>
<protein>
    <recommendedName>
        <fullName evidence="2">histidine kinase</fullName>
        <ecNumber evidence="2">2.7.13.3</ecNumber>
    </recommendedName>
</protein>
<evidence type="ECO:0000256" key="3">
    <source>
        <dbReference type="ARBA" id="ARBA00022553"/>
    </source>
</evidence>
<keyword evidence="9" id="KW-0812">Transmembrane</keyword>
<comment type="catalytic activity">
    <reaction evidence="1">
        <text>ATP + protein L-histidine = ADP + protein N-phospho-L-histidine.</text>
        <dbReference type="EC" id="2.7.13.3"/>
    </reaction>
</comment>
<proteinExistence type="predicted"/>
<name>A0ABM8QCF4_9BACT</name>
<dbReference type="PROSITE" id="PS51257">
    <property type="entry name" value="PROKAR_LIPOPROTEIN"/>
    <property type="match status" value="1"/>
</dbReference>
<comment type="caution">
    <text evidence="11">The sequence shown here is derived from an EMBL/GenBank/DDBJ whole genome shotgun (WGS) entry which is preliminary data.</text>
</comment>
<keyword evidence="3" id="KW-0597">Phosphoprotein</keyword>
<evidence type="ECO:0000256" key="4">
    <source>
        <dbReference type="ARBA" id="ARBA00022679"/>
    </source>
</evidence>
<keyword evidence="7" id="KW-0067">ATP-binding</keyword>
<evidence type="ECO:0000313" key="11">
    <source>
        <dbReference type="EMBL" id="CAE6689328.1"/>
    </source>
</evidence>
<dbReference type="Gene3D" id="3.30.565.10">
    <property type="entry name" value="Histidine kinase-like ATPase, C-terminal domain"/>
    <property type="match status" value="1"/>
</dbReference>
<dbReference type="InterPro" id="IPR011712">
    <property type="entry name" value="Sig_transdc_His_kin_sub3_dim/P"/>
</dbReference>
<dbReference type="Proteomes" id="UP000675880">
    <property type="component" value="Unassembled WGS sequence"/>
</dbReference>
<sequence length="369" mass="41100">MDQVDRSVDVLGQRRQHVMVGLAGLLACLFFVLDLQLPLGVANAVLYSAVVLLSSASQYRWLPIATAGACSLLTIVAAPFSPRVPGLPSWFEWVNHLFSLFGIWVPVLFVYQRRRTESLLKEINERLEQGVEARTADLAASRMALERSEEQLHVLTGRILTAQEEERRRIARDLHDDVNQRLALLLLELQEVDRHIAGDPGDVHIGVRHVLKGLEELSDDVRYMAYRFHPSILDDLGLKAALQRLLDDFSSRTGVKILFVHQPLDHQLDKAASTALYRVVQESLSNIARHAKATRVEVEVTVEDDGVVVVVRDDGQGFDQLLVNKGEGGLGLLNMRERLLSVQGTCEIESIPGKGTTVSMYVPLVRVAI</sequence>
<dbReference type="CDD" id="cd16917">
    <property type="entry name" value="HATPase_UhpB-NarQ-NarX-like"/>
    <property type="match status" value="1"/>
</dbReference>
<dbReference type="Gene3D" id="1.20.5.1930">
    <property type="match status" value="1"/>
</dbReference>
<evidence type="ECO:0000256" key="9">
    <source>
        <dbReference type="SAM" id="Phobius"/>
    </source>
</evidence>
<feature type="transmembrane region" description="Helical" evidence="9">
    <location>
        <begin position="20"/>
        <end position="49"/>
    </location>
</feature>
<keyword evidence="9" id="KW-1133">Transmembrane helix</keyword>
<evidence type="ECO:0000256" key="1">
    <source>
        <dbReference type="ARBA" id="ARBA00000085"/>
    </source>
</evidence>
<feature type="domain" description="Histidine kinase" evidence="10">
    <location>
        <begin position="276"/>
        <end position="366"/>
    </location>
</feature>
<dbReference type="PANTHER" id="PTHR24421:SF10">
    <property type="entry name" value="NITRATE_NITRITE SENSOR PROTEIN NARQ"/>
    <property type="match status" value="1"/>
</dbReference>